<keyword evidence="3" id="KW-0808">Transferase</keyword>
<protein>
    <recommendedName>
        <fullName evidence="9">Glycosyltransferase 2-like domain-containing protein</fullName>
    </recommendedName>
</protein>
<dbReference type="AlphaFoldDB" id="A0A1C1YSA0"/>
<organism evidence="10 11">
    <name type="scientific">Hoeflea olei</name>
    <dbReference type="NCBI Taxonomy" id="1480615"/>
    <lineage>
        <taxon>Bacteria</taxon>
        <taxon>Pseudomonadati</taxon>
        <taxon>Pseudomonadota</taxon>
        <taxon>Alphaproteobacteria</taxon>
        <taxon>Hyphomicrobiales</taxon>
        <taxon>Rhizobiaceae</taxon>
        <taxon>Hoeflea</taxon>
    </lineage>
</organism>
<dbReference type="Gene3D" id="3.90.550.10">
    <property type="entry name" value="Spore Coat Polysaccharide Biosynthesis Protein SpsA, Chain A"/>
    <property type="match status" value="1"/>
</dbReference>
<dbReference type="PANTHER" id="PTHR43867:SF2">
    <property type="entry name" value="CELLULOSE SYNTHASE CATALYTIC SUBUNIT A [UDP-FORMING]"/>
    <property type="match status" value="1"/>
</dbReference>
<evidence type="ECO:0000256" key="6">
    <source>
        <dbReference type="ARBA" id="ARBA00023136"/>
    </source>
</evidence>
<dbReference type="GO" id="GO:0016757">
    <property type="term" value="F:glycosyltransferase activity"/>
    <property type="evidence" value="ECO:0007669"/>
    <property type="project" value="UniProtKB-KW"/>
</dbReference>
<dbReference type="GO" id="GO:0016020">
    <property type="term" value="C:membrane"/>
    <property type="evidence" value="ECO:0007669"/>
    <property type="project" value="UniProtKB-SubCell"/>
</dbReference>
<evidence type="ECO:0000256" key="8">
    <source>
        <dbReference type="SAM" id="Phobius"/>
    </source>
</evidence>
<evidence type="ECO:0000313" key="11">
    <source>
        <dbReference type="Proteomes" id="UP000094795"/>
    </source>
</evidence>
<evidence type="ECO:0000256" key="3">
    <source>
        <dbReference type="ARBA" id="ARBA00022679"/>
    </source>
</evidence>
<feature type="transmembrane region" description="Helical" evidence="8">
    <location>
        <begin position="604"/>
        <end position="623"/>
    </location>
</feature>
<keyword evidence="4 8" id="KW-0812">Transmembrane</keyword>
<feature type="region of interest" description="Disordered" evidence="7">
    <location>
        <begin position="1"/>
        <end position="38"/>
    </location>
</feature>
<feature type="compositionally biased region" description="Pro residues" evidence="7">
    <location>
        <begin position="1"/>
        <end position="10"/>
    </location>
</feature>
<gene>
    <name evidence="10" type="ORF">AWJ14_20170</name>
</gene>
<comment type="subcellular location">
    <subcellularLocation>
        <location evidence="1">Membrane</location>
        <topology evidence="1">Multi-pass membrane protein</topology>
    </subcellularLocation>
</comment>
<evidence type="ECO:0000256" key="4">
    <source>
        <dbReference type="ARBA" id="ARBA00022692"/>
    </source>
</evidence>
<keyword evidence="6 8" id="KW-0472">Membrane</keyword>
<comment type="caution">
    <text evidence="10">The sequence shown here is derived from an EMBL/GenBank/DDBJ whole genome shotgun (WGS) entry which is preliminary data.</text>
</comment>
<dbReference type="Proteomes" id="UP000094795">
    <property type="component" value="Unassembled WGS sequence"/>
</dbReference>
<dbReference type="SUPFAM" id="SSF53448">
    <property type="entry name" value="Nucleotide-diphospho-sugar transferases"/>
    <property type="match status" value="1"/>
</dbReference>
<evidence type="ECO:0000256" key="1">
    <source>
        <dbReference type="ARBA" id="ARBA00004141"/>
    </source>
</evidence>
<dbReference type="InterPro" id="IPR001173">
    <property type="entry name" value="Glyco_trans_2-like"/>
</dbReference>
<dbReference type="Pfam" id="PF13632">
    <property type="entry name" value="Glyco_trans_2_3"/>
    <property type="match status" value="1"/>
</dbReference>
<dbReference type="InterPro" id="IPR029044">
    <property type="entry name" value="Nucleotide-diphossugar_trans"/>
</dbReference>
<accession>A0A1C1YSA0</accession>
<sequence>MTGLPKPPPLAAEGKPAGGAANGLAAPPPRPPVRPRQEPRDEAGFFLACGIGKPHVARAARAARINGTTIERELIAAGLLEPRLYYGWMARQLGLDYLDHIAPGEVVRIPRMDVLLRRNGLLRLSRPGRQVTVIVPEARHLAAHKARFAAHPGLRKAMAVAAPATIRAAVWQAGAEDRVRRITFELDQDRRDASARTVMTSAQGFLLAASLATGLAAFVLWPHTTLTGLHVALTLTFASAVGLRLAALAAFLFARQPPPPPAAVADGVQLPVYTLLIALRHEAAMVPALVRRIAALDWPKSLLDVKYVCEAEDEATIAALLAQNLGPECEIVRIPRFGPRTKPKALQYALQGARGELVAVYDAEDKPAPGQLLEAWAAFARGDARLGCLQAPLAIANLRAHWLAGLFALEYSGLFRVLIPFLARTGMPIPLGGTSNHFRRAVLEQVGGWDPHNVTEDADLGMRLYAHGYRTGALRSATVEMAPVSHRVWVRQRSRWLKGWAQTWLVAMRHPLRSFRALGPRGFAVFQVLIAGMLVSALAHPAMFAFLALTFGWLAASAAPALPLLSRVLMWADFAAIGGSYLAFLALGWTSFTRLERTRLKKRWMLLTPVYWLMMSFSGWRALYQLATDAHLWEKTPHHPDG</sequence>
<evidence type="ECO:0000313" key="10">
    <source>
        <dbReference type="EMBL" id="OCW56401.1"/>
    </source>
</evidence>
<keyword evidence="2" id="KW-0328">Glycosyltransferase</keyword>
<dbReference type="CDD" id="cd06427">
    <property type="entry name" value="CESA_like_2"/>
    <property type="match status" value="1"/>
</dbReference>
<feature type="transmembrane region" description="Helical" evidence="8">
    <location>
        <begin position="229"/>
        <end position="253"/>
    </location>
</feature>
<feature type="transmembrane region" description="Helical" evidence="8">
    <location>
        <begin position="204"/>
        <end position="223"/>
    </location>
</feature>
<dbReference type="PANTHER" id="PTHR43867">
    <property type="entry name" value="CELLULOSE SYNTHASE CATALYTIC SUBUNIT A [UDP-FORMING]"/>
    <property type="match status" value="1"/>
</dbReference>
<dbReference type="EMBL" id="LQZT01000042">
    <property type="protein sequence ID" value="OCW56401.1"/>
    <property type="molecule type" value="Genomic_DNA"/>
</dbReference>
<reference evidence="10 11" key="1">
    <citation type="submission" date="2015-12" db="EMBL/GenBank/DDBJ databases">
        <authorList>
            <person name="Shamseldin A."/>
            <person name="Moawad H."/>
            <person name="Abd El-Rahim W.M."/>
            <person name="Sadowsky M.J."/>
        </authorList>
    </citation>
    <scope>NUCLEOTIDE SEQUENCE [LARGE SCALE GENOMIC DNA]</scope>
    <source>
        <strain evidence="10 11">JC234</strain>
    </source>
</reference>
<dbReference type="STRING" id="1480615.AWJ14_20170"/>
<feature type="domain" description="Glycosyltransferase 2-like" evidence="9">
    <location>
        <begin position="358"/>
        <end position="551"/>
    </location>
</feature>
<feature type="transmembrane region" description="Helical" evidence="8">
    <location>
        <begin position="523"/>
        <end position="556"/>
    </location>
</feature>
<dbReference type="InterPro" id="IPR050321">
    <property type="entry name" value="Glycosyltr_2/OpgH_subfam"/>
</dbReference>
<feature type="transmembrane region" description="Helical" evidence="8">
    <location>
        <begin position="568"/>
        <end position="592"/>
    </location>
</feature>
<keyword evidence="11" id="KW-1185">Reference proteome</keyword>
<evidence type="ECO:0000259" key="9">
    <source>
        <dbReference type="Pfam" id="PF13632"/>
    </source>
</evidence>
<evidence type="ECO:0000256" key="7">
    <source>
        <dbReference type="SAM" id="MobiDB-lite"/>
    </source>
</evidence>
<evidence type="ECO:0000256" key="5">
    <source>
        <dbReference type="ARBA" id="ARBA00022989"/>
    </source>
</evidence>
<proteinExistence type="predicted"/>
<evidence type="ECO:0000256" key="2">
    <source>
        <dbReference type="ARBA" id="ARBA00022676"/>
    </source>
</evidence>
<keyword evidence="5 8" id="KW-1133">Transmembrane helix</keyword>
<name>A0A1C1YSA0_9HYPH</name>